<comment type="pathway">
    <text evidence="1">Cofactor biosynthesis; riboflavin biosynthesis; riboflavin from 2-hydroxy-3-oxobutyl phosphate and 5-amino-6-(D-ribitylamino)uracil: step 1/2.</text>
</comment>
<dbReference type="PANTHER" id="PTHR21058:SF0">
    <property type="entry name" value="6,7-DIMETHYL-8-RIBITYLLUMAZINE SYNTHASE"/>
    <property type="match status" value="1"/>
</dbReference>
<name>A0AAE0VPA4_9BIVA</name>
<comment type="caution">
    <text evidence="8">The sequence shown here is derived from an EMBL/GenBank/DDBJ whole genome shotgun (WGS) entry which is preliminary data.</text>
</comment>
<dbReference type="PRINTS" id="PR01486">
    <property type="entry name" value="PHPHLIPASEA1"/>
</dbReference>
<protein>
    <recommendedName>
        <fullName evidence="3">6,7-dimethyl-8-ribityllumazine synthase</fullName>
        <ecNumber evidence="3">2.5.1.78</ecNumber>
    </recommendedName>
</protein>
<evidence type="ECO:0000256" key="3">
    <source>
        <dbReference type="ARBA" id="ARBA00012664"/>
    </source>
</evidence>
<dbReference type="NCBIfam" id="NF000812">
    <property type="entry name" value="PRK00061.1-4"/>
    <property type="match status" value="1"/>
</dbReference>
<dbReference type="GO" id="GO:0000906">
    <property type="term" value="F:6,7-dimethyl-8-ribityllumazine synthase activity"/>
    <property type="evidence" value="ECO:0007669"/>
    <property type="project" value="UniProtKB-EC"/>
</dbReference>
<dbReference type="GO" id="GO:0009349">
    <property type="term" value="C:riboflavin synthase complex"/>
    <property type="evidence" value="ECO:0007669"/>
    <property type="project" value="InterPro"/>
</dbReference>
<evidence type="ECO:0000256" key="7">
    <source>
        <dbReference type="SAM" id="MobiDB-lite"/>
    </source>
</evidence>
<dbReference type="SUPFAM" id="SSF52121">
    <property type="entry name" value="Lumazine synthase"/>
    <property type="match status" value="1"/>
</dbReference>
<feature type="compositionally biased region" description="Polar residues" evidence="7">
    <location>
        <begin position="52"/>
        <end position="64"/>
    </location>
</feature>
<feature type="region of interest" description="Disordered" evidence="7">
    <location>
        <begin position="42"/>
        <end position="82"/>
    </location>
</feature>
<evidence type="ECO:0000313" key="9">
    <source>
        <dbReference type="Proteomes" id="UP001195483"/>
    </source>
</evidence>
<dbReference type="Gene3D" id="3.40.50.960">
    <property type="entry name" value="Lumazine/riboflavin synthase"/>
    <property type="match status" value="1"/>
</dbReference>
<evidence type="ECO:0000256" key="4">
    <source>
        <dbReference type="ARBA" id="ARBA00022619"/>
    </source>
</evidence>
<evidence type="ECO:0000256" key="2">
    <source>
        <dbReference type="ARBA" id="ARBA00007424"/>
    </source>
</evidence>
<keyword evidence="5" id="KW-0808">Transferase</keyword>
<organism evidence="8 9">
    <name type="scientific">Potamilus streckersoni</name>
    <dbReference type="NCBI Taxonomy" id="2493646"/>
    <lineage>
        <taxon>Eukaryota</taxon>
        <taxon>Metazoa</taxon>
        <taxon>Spiralia</taxon>
        <taxon>Lophotrochozoa</taxon>
        <taxon>Mollusca</taxon>
        <taxon>Bivalvia</taxon>
        <taxon>Autobranchia</taxon>
        <taxon>Heteroconchia</taxon>
        <taxon>Palaeoheterodonta</taxon>
        <taxon>Unionida</taxon>
        <taxon>Unionoidea</taxon>
        <taxon>Unionidae</taxon>
        <taxon>Ambleminae</taxon>
        <taxon>Lampsilini</taxon>
        <taxon>Potamilus</taxon>
    </lineage>
</organism>
<evidence type="ECO:0000313" key="8">
    <source>
        <dbReference type="EMBL" id="KAK3584177.1"/>
    </source>
</evidence>
<evidence type="ECO:0000256" key="5">
    <source>
        <dbReference type="ARBA" id="ARBA00022679"/>
    </source>
</evidence>
<dbReference type="GO" id="GO:0004620">
    <property type="term" value="F:phospholipase activity"/>
    <property type="evidence" value="ECO:0007669"/>
    <property type="project" value="InterPro"/>
</dbReference>
<dbReference type="EMBL" id="JAEAOA010002069">
    <property type="protein sequence ID" value="KAK3584177.1"/>
    <property type="molecule type" value="Genomic_DNA"/>
</dbReference>
<dbReference type="Pfam" id="PF00885">
    <property type="entry name" value="DMRL_synthase"/>
    <property type="match status" value="1"/>
</dbReference>
<reference evidence="8" key="3">
    <citation type="submission" date="2023-05" db="EMBL/GenBank/DDBJ databases">
        <authorList>
            <person name="Smith C.H."/>
        </authorList>
    </citation>
    <scope>NUCLEOTIDE SEQUENCE</scope>
    <source>
        <strain evidence="8">CHS0354</strain>
        <tissue evidence="8">Mantle</tissue>
    </source>
</reference>
<dbReference type="EC" id="2.5.1.78" evidence="3"/>
<comment type="similarity">
    <text evidence="2">Belongs to the DMRL synthase family.</text>
</comment>
<dbReference type="NCBIfam" id="TIGR00114">
    <property type="entry name" value="lumazine-synth"/>
    <property type="match status" value="1"/>
</dbReference>
<dbReference type="InterPro" id="IPR036467">
    <property type="entry name" value="LS/RS_sf"/>
</dbReference>
<dbReference type="InterPro" id="IPR034964">
    <property type="entry name" value="LS"/>
</dbReference>
<dbReference type="GO" id="GO:0006629">
    <property type="term" value="P:lipid metabolic process"/>
    <property type="evidence" value="ECO:0007669"/>
    <property type="project" value="InterPro"/>
</dbReference>
<dbReference type="GO" id="GO:0009231">
    <property type="term" value="P:riboflavin biosynthetic process"/>
    <property type="evidence" value="ECO:0007669"/>
    <property type="project" value="UniProtKB-KW"/>
</dbReference>
<dbReference type="SUPFAM" id="SSF56931">
    <property type="entry name" value="Outer membrane phospholipase A (OMPLA)"/>
    <property type="match status" value="2"/>
</dbReference>
<dbReference type="Pfam" id="PF02253">
    <property type="entry name" value="PLA1"/>
    <property type="match status" value="2"/>
</dbReference>
<sequence length="673" mass="77002">MFYPIKHNIFHRNDLEKNRYFEAIQFNFVCCRLDAYIRSTCTGKKRKPPPAQEQSAGQPAQEQAENAKPAEEKQSGAASADVSIENGVQSEIKIPVPITGNSMKAYRPSYFLPYTYSPQDYTNDTIRSRRQTAEAKFQLSVIAQMVEYAGYSLHVFYSQRSFWQVLDVKNSRPFRETNYNPGTLLRSADIYKNRDEHIYAEIIIDHMSNGQVEPYSRSQNRYSLAGIYKTDKLYAELRLLNRFKEDDKKYEGDPEGDENPDLYKYQGYHEVHLSYKDGYYLGTVLRYNFAHNYYTWETNLGVLVPGTTTRLLGAVSVFYRLNYYLPVTYSENGYPMDVIPNLKRQNVEAKFQFSAVMYFTDIGDFRLYGFYTQKVFGRNTTLKNQFPSERVYIIRVYYCVRRGIMIFMKFRALTGLVYRDANTNAEARFFARFPESEKTDENPDIEHYQGFSEYIYDYYYDGYYLGGILKGNFITGHMGLELNAGIPWGSPRFSILLQYYNGYLESLTDYNRNIERFGIEGKLSAKDIKIVIVVSRFNEFINQELLNGAVDMYKRLGGEEKDLMIVKVPGAFEIPPVCAKIAEKGQADGILALGTVIKGATAHFDYVAGSAVNGLNRVSADYKVPVGFGVLTTDNIEQAIERAGTKAGNKGAEAMSAVIETVNVIRQIAQTSL</sequence>
<comment type="catalytic activity">
    <reaction evidence="6">
        <text>(2S)-2-hydroxy-3-oxobutyl phosphate + 5-amino-6-(D-ribitylamino)uracil = 6,7-dimethyl-8-(1-D-ribityl)lumazine + phosphate + 2 H2O + H(+)</text>
        <dbReference type="Rhea" id="RHEA:26152"/>
        <dbReference type="ChEBI" id="CHEBI:15377"/>
        <dbReference type="ChEBI" id="CHEBI:15378"/>
        <dbReference type="ChEBI" id="CHEBI:15934"/>
        <dbReference type="ChEBI" id="CHEBI:43474"/>
        <dbReference type="ChEBI" id="CHEBI:58201"/>
        <dbReference type="ChEBI" id="CHEBI:58830"/>
        <dbReference type="EC" id="2.5.1.78"/>
    </reaction>
</comment>
<dbReference type="PANTHER" id="PTHR21058">
    <property type="entry name" value="6,7-DIMETHYL-8-RIBITYLLUMAZINE SYNTHASE DMRL SYNTHASE LUMAZINE SYNTHASE"/>
    <property type="match status" value="1"/>
</dbReference>
<dbReference type="InterPro" id="IPR003187">
    <property type="entry name" value="PLipase_A1"/>
</dbReference>
<dbReference type="InterPro" id="IPR002180">
    <property type="entry name" value="LS/RS"/>
</dbReference>
<accession>A0AAE0VPA4</accession>
<dbReference type="AlphaFoldDB" id="A0AAE0VPA4"/>
<gene>
    <name evidence="8" type="ORF">CHS0354_035258</name>
</gene>
<reference evidence="8" key="2">
    <citation type="journal article" date="2021" name="Genome Biol. Evol.">
        <title>Developing a high-quality reference genome for a parasitic bivalve with doubly uniparental inheritance (Bivalvia: Unionida).</title>
        <authorList>
            <person name="Smith C.H."/>
        </authorList>
    </citation>
    <scope>NUCLEOTIDE SEQUENCE</scope>
    <source>
        <strain evidence="8">CHS0354</strain>
        <tissue evidence="8">Mantle</tissue>
    </source>
</reference>
<reference evidence="8" key="1">
    <citation type="journal article" date="2021" name="Genome Biol. Evol.">
        <title>A High-Quality Reference Genome for a Parasitic Bivalve with Doubly Uniparental Inheritance (Bivalvia: Unionida).</title>
        <authorList>
            <person name="Smith C.H."/>
        </authorList>
    </citation>
    <scope>NUCLEOTIDE SEQUENCE</scope>
    <source>
        <strain evidence="8">CHS0354</strain>
    </source>
</reference>
<keyword evidence="4" id="KW-0686">Riboflavin biosynthesis</keyword>
<dbReference type="HAMAP" id="MF_00178">
    <property type="entry name" value="Lumazine_synth"/>
    <property type="match status" value="1"/>
</dbReference>
<dbReference type="CDD" id="cd09209">
    <property type="entry name" value="Lumazine_synthase-I"/>
    <property type="match status" value="1"/>
</dbReference>
<evidence type="ECO:0000256" key="6">
    <source>
        <dbReference type="ARBA" id="ARBA00048785"/>
    </source>
</evidence>
<dbReference type="Gene3D" id="2.40.230.10">
    <property type="entry name" value="Phospholipase A1"/>
    <property type="match status" value="2"/>
</dbReference>
<keyword evidence="9" id="KW-1185">Reference proteome</keyword>
<evidence type="ECO:0000256" key="1">
    <source>
        <dbReference type="ARBA" id="ARBA00004917"/>
    </source>
</evidence>
<dbReference type="InterPro" id="IPR036541">
    <property type="entry name" value="PLipase_A1_sf"/>
</dbReference>
<dbReference type="GO" id="GO:0005829">
    <property type="term" value="C:cytosol"/>
    <property type="evidence" value="ECO:0007669"/>
    <property type="project" value="TreeGrafter"/>
</dbReference>
<dbReference type="GO" id="GO:0016020">
    <property type="term" value="C:membrane"/>
    <property type="evidence" value="ECO:0007669"/>
    <property type="project" value="InterPro"/>
</dbReference>
<proteinExistence type="inferred from homology"/>
<dbReference type="Proteomes" id="UP001195483">
    <property type="component" value="Unassembled WGS sequence"/>
</dbReference>